<name>A0A6A7AWF2_9PLEO</name>
<reference evidence="2" key="1">
    <citation type="submission" date="2020-01" db="EMBL/GenBank/DDBJ databases">
        <authorList>
            <consortium name="DOE Joint Genome Institute"/>
            <person name="Haridas S."/>
            <person name="Albert R."/>
            <person name="Binder M."/>
            <person name="Bloem J."/>
            <person name="Labutti K."/>
            <person name="Salamov A."/>
            <person name="Andreopoulos B."/>
            <person name="Baker S.E."/>
            <person name="Barry K."/>
            <person name="Bills G."/>
            <person name="Bluhm B.H."/>
            <person name="Cannon C."/>
            <person name="Castanera R."/>
            <person name="Culley D.E."/>
            <person name="Daum C."/>
            <person name="Ezra D."/>
            <person name="Gonzalez J.B."/>
            <person name="Henrissat B."/>
            <person name="Kuo A."/>
            <person name="Liang C."/>
            <person name="Lipzen A."/>
            <person name="Lutzoni F."/>
            <person name="Magnuson J."/>
            <person name="Mondo S."/>
            <person name="Nolan M."/>
            <person name="Ohm R."/>
            <person name="Pangilinan J."/>
            <person name="Park H.-J."/>
            <person name="Ramirez L."/>
            <person name="Alfaro M."/>
            <person name="Sun H."/>
            <person name="Tritt A."/>
            <person name="Yoshinaga Y."/>
            <person name="Zwiers L.-H."/>
            <person name="Turgeon B.G."/>
            <person name="Goodwin S.B."/>
            <person name="Spatafora J.W."/>
            <person name="Crous P.W."/>
            <person name="Grigoriev I.V."/>
        </authorList>
    </citation>
    <scope>NUCLEOTIDE SEQUENCE</scope>
    <source>
        <strain evidence="2">IPT5</strain>
    </source>
</reference>
<feature type="region of interest" description="Disordered" evidence="1">
    <location>
        <begin position="171"/>
        <end position="193"/>
    </location>
</feature>
<gene>
    <name evidence="2" type="ORF">T440DRAFT_471774</name>
</gene>
<sequence>MRTLVFATCDVTPEQWAIFKKEACCLPGIDDMPVPYTLVFSNHQENLHETTGLHSPVKSELVSATYAELKTLFDNFSTADDIENIIFLIIDSQSFIDHTVVLILRRMAWQKPDGTDMNIYDESSRPEYTKYITWGKHRAPFINTFTIQSGHMGCGPPVEEFFVEELEREVLVESEPESSSEESEDSRDYEYEE</sequence>
<dbReference type="EMBL" id="MU006334">
    <property type="protein sequence ID" value="KAF2846509.1"/>
    <property type="molecule type" value="Genomic_DNA"/>
</dbReference>
<protein>
    <submittedName>
        <fullName evidence="2">Uncharacterized protein</fullName>
    </submittedName>
</protein>
<proteinExistence type="predicted"/>
<evidence type="ECO:0000313" key="2">
    <source>
        <dbReference type="EMBL" id="KAF2846509.1"/>
    </source>
</evidence>
<dbReference type="OrthoDB" id="3914127at2759"/>
<evidence type="ECO:0000313" key="3">
    <source>
        <dbReference type="Proteomes" id="UP000799423"/>
    </source>
</evidence>
<accession>A0A6A7AWF2</accession>
<dbReference type="AlphaFoldDB" id="A0A6A7AWF2"/>
<dbReference type="Proteomes" id="UP000799423">
    <property type="component" value="Unassembled WGS sequence"/>
</dbReference>
<evidence type="ECO:0000256" key="1">
    <source>
        <dbReference type="SAM" id="MobiDB-lite"/>
    </source>
</evidence>
<keyword evidence="3" id="KW-1185">Reference proteome</keyword>
<feature type="compositionally biased region" description="Acidic residues" evidence="1">
    <location>
        <begin position="171"/>
        <end position="185"/>
    </location>
</feature>
<organism evidence="2 3">
    <name type="scientific">Plenodomus tracheiphilus IPT5</name>
    <dbReference type="NCBI Taxonomy" id="1408161"/>
    <lineage>
        <taxon>Eukaryota</taxon>
        <taxon>Fungi</taxon>
        <taxon>Dikarya</taxon>
        <taxon>Ascomycota</taxon>
        <taxon>Pezizomycotina</taxon>
        <taxon>Dothideomycetes</taxon>
        <taxon>Pleosporomycetidae</taxon>
        <taxon>Pleosporales</taxon>
        <taxon>Pleosporineae</taxon>
        <taxon>Leptosphaeriaceae</taxon>
        <taxon>Plenodomus</taxon>
    </lineage>
</organism>